<dbReference type="EMBL" id="CDPU01000053">
    <property type="protein sequence ID" value="CEO55557.1"/>
    <property type="molecule type" value="Genomic_DNA"/>
</dbReference>
<gene>
    <name evidence="2" type="ORF">BN869_000011615_1</name>
</gene>
<dbReference type="InterPro" id="IPR010730">
    <property type="entry name" value="HET"/>
</dbReference>
<evidence type="ECO:0000313" key="2">
    <source>
        <dbReference type="EMBL" id="CEO55557.1"/>
    </source>
</evidence>
<organism evidence="2">
    <name type="scientific">Bionectria ochroleuca</name>
    <name type="common">Gliocladium roseum</name>
    <dbReference type="NCBI Taxonomy" id="29856"/>
    <lineage>
        <taxon>Eukaryota</taxon>
        <taxon>Fungi</taxon>
        <taxon>Dikarya</taxon>
        <taxon>Ascomycota</taxon>
        <taxon>Pezizomycotina</taxon>
        <taxon>Sordariomycetes</taxon>
        <taxon>Hypocreomycetidae</taxon>
        <taxon>Hypocreales</taxon>
        <taxon>Bionectriaceae</taxon>
        <taxon>Clonostachys</taxon>
    </lineage>
</organism>
<feature type="domain" description="Heterokaryon incompatibility" evidence="1">
    <location>
        <begin position="206"/>
        <end position="354"/>
    </location>
</feature>
<dbReference type="Pfam" id="PF06985">
    <property type="entry name" value="HET"/>
    <property type="match status" value="1"/>
</dbReference>
<evidence type="ECO:0000259" key="1">
    <source>
        <dbReference type="Pfam" id="PF06985"/>
    </source>
</evidence>
<accession>A0A0B7KJD6</accession>
<protein>
    <recommendedName>
        <fullName evidence="1">Heterokaryon incompatibility domain-containing protein</fullName>
    </recommendedName>
</protein>
<dbReference type="PANTHER" id="PTHR33112:SF10">
    <property type="entry name" value="TOL"/>
    <property type="match status" value="1"/>
</dbReference>
<proteinExistence type="predicted"/>
<dbReference type="PANTHER" id="PTHR33112">
    <property type="entry name" value="DOMAIN PROTEIN, PUTATIVE-RELATED"/>
    <property type="match status" value="1"/>
</dbReference>
<sequence length="742" mass="84577">MSTICDACQKIFQTGISPLGLGQAQQTGAGVTYSDIRLPFDTKSFPHHLTVDSLLAATREGCYICLNLLKFLSNKYGLTELQSLKYKKSFTTYKHHGKINAESRHPFHFDISVHYETGYRVWFKALPARGLTYSPELQGLPLNTGSERSWKQSFEWIEGCIKFHRKCNTVAESPLWYPRRLIDLGLGASAHLRLIDTGATPPLGQYITLSYCWGSAATLKLTSETLGAFLTRLPEPELPKTFRDTIEVTTRLGIRYLWIDSLCIVQDSAEDWRAESSMMGRVYKNALCNIAASASADCQGGLFFDRDPRMVRPAVIVSQWSDCPPSAYQISKLHVWEDGVSDAVLNTRGWVLQERFLAPRIIHFSSDQIYWECFELQACEAFPRGLPSTVRRHGLTLPMKELGFSNGGKELRPFWQQPPLPMFDGYRVWKQVVEIYTCTHLTKSKDKLVAISALAKEARQALKDDYLAGLWRRHLGWELGWRVSEEDSHTRPSDYRCPSWSWASVEGKVYATDYGSDAHLFLKVLEAQITPLGDDDTGEVADGFVRLQGPMYAVLLIPKSTMGQPDDRYDVYLSDRTTGREILRKMCVATSLDVDMADTTNTTEKNYCLLQYSSDIDIWCQNGNDEEDYYLMTLLLKYDGVNKNYRRQGVLQLMSFEWGQSYYVGSSPSTRSQREVAKGQHQAYRNGVQDYNRDSDEVNLSIRRQPDGSLIRRLRDLERCHYNPDIPCEAYDDELGYMITIV</sequence>
<dbReference type="AlphaFoldDB" id="A0A0B7KJD6"/>
<name>A0A0B7KJD6_BIOOC</name>
<reference evidence="2" key="1">
    <citation type="submission" date="2015-01" db="EMBL/GenBank/DDBJ databases">
        <authorList>
            <person name="Durling Mikael"/>
        </authorList>
    </citation>
    <scope>NUCLEOTIDE SEQUENCE</scope>
</reference>